<accession>A0A7R9JKJ0</accession>
<gene>
    <name evidence="1" type="ORF">TCMB3V08_LOCUS13486</name>
</gene>
<dbReference type="AlphaFoldDB" id="A0A7R9JKJ0"/>
<protein>
    <submittedName>
        <fullName evidence="1">(California timema) hypothetical protein</fullName>
    </submittedName>
</protein>
<reference evidence="1" key="1">
    <citation type="submission" date="2020-11" db="EMBL/GenBank/DDBJ databases">
        <authorList>
            <person name="Tran Van P."/>
        </authorList>
    </citation>
    <scope>NUCLEOTIDE SEQUENCE</scope>
</reference>
<proteinExistence type="predicted"/>
<organism evidence="1">
    <name type="scientific">Timema californicum</name>
    <name type="common">California timema</name>
    <name type="synonym">Walking stick</name>
    <dbReference type="NCBI Taxonomy" id="61474"/>
    <lineage>
        <taxon>Eukaryota</taxon>
        <taxon>Metazoa</taxon>
        <taxon>Ecdysozoa</taxon>
        <taxon>Arthropoda</taxon>
        <taxon>Hexapoda</taxon>
        <taxon>Insecta</taxon>
        <taxon>Pterygota</taxon>
        <taxon>Neoptera</taxon>
        <taxon>Polyneoptera</taxon>
        <taxon>Phasmatodea</taxon>
        <taxon>Timematodea</taxon>
        <taxon>Timematoidea</taxon>
        <taxon>Timematidae</taxon>
        <taxon>Timema</taxon>
    </lineage>
</organism>
<sequence>MKARKTGTVCDMDSAPRTIRGSRTLEAYLLGRWAGLGRNGEQGAKSAASLGLFTKSGERATISLAKVGSRAAMNFSFAFLRRAWRSGEF</sequence>
<dbReference type="EMBL" id="OE207491">
    <property type="protein sequence ID" value="CAD7580953.1"/>
    <property type="molecule type" value="Genomic_DNA"/>
</dbReference>
<evidence type="ECO:0000313" key="1">
    <source>
        <dbReference type="EMBL" id="CAD7580953.1"/>
    </source>
</evidence>
<name>A0A7R9JKJ0_TIMCA</name>